<dbReference type="EMBL" id="AP023343">
    <property type="protein sequence ID" value="BCI87302.1"/>
    <property type="molecule type" value="Genomic_DNA"/>
</dbReference>
<dbReference type="PANTHER" id="PTHR33542:SF5">
    <property type="entry name" value="FERROCHELATASE CHE1"/>
    <property type="match status" value="1"/>
</dbReference>
<dbReference type="GO" id="GO:0046872">
    <property type="term" value="F:metal ion binding"/>
    <property type="evidence" value="ECO:0007669"/>
    <property type="project" value="UniProtKB-KW"/>
</dbReference>
<keyword evidence="1" id="KW-0479">Metal-binding</keyword>
<keyword evidence="2" id="KW-0456">Lyase</keyword>
<organism evidence="3 4">
    <name type="scientific">Mycobacterium kansasii</name>
    <dbReference type="NCBI Taxonomy" id="1768"/>
    <lineage>
        <taxon>Bacteria</taxon>
        <taxon>Bacillati</taxon>
        <taxon>Actinomycetota</taxon>
        <taxon>Actinomycetes</taxon>
        <taxon>Mycobacteriales</taxon>
        <taxon>Mycobacteriaceae</taxon>
        <taxon>Mycobacterium</taxon>
    </lineage>
</organism>
<dbReference type="Gene3D" id="3.40.50.1400">
    <property type="match status" value="2"/>
</dbReference>
<dbReference type="SUPFAM" id="SSF53800">
    <property type="entry name" value="Chelatase"/>
    <property type="match status" value="1"/>
</dbReference>
<keyword evidence="4" id="KW-1185">Reference proteome</keyword>
<evidence type="ECO:0000313" key="3">
    <source>
        <dbReference type="EMBL" id="BCI87302.1"/>
    </source>
</evidence>
<evidence type="ECO:0000256" key="1">
    <source>
        <dbReference type="ARBA" id="ARBA00022723"/>
    </source>
</evidence>
<reference evidence="3 4" key="1">
    <citation type="submission" date="2020-07" db="EMBL/GenBank/DDBJ databases">
        <title>Mycobacterium kansasii (former subtype) with zoonotic potential isolated from diseased indoor pet cat, Japan.</title>
        <authorList>
            <person name="Fukano H."/>
            <person name="Terazono T."/>
            <person name="Hoshino Y."/>
        </authorList>
    </citation>
    <scope>NUCLEOTIDE SEQUENCE [LARGE SCALE GENOMIC DNA]</scope>
    <source>
        <strain evidence="3 4">Kuro-I</strain>
    </source>
</reference>
<dbReference type="Pfam" id="PF01903">
    <property type="entry name" value="CbiX"/>
    <property type="match status" value="1"/>
</dbReference>
<sequence>MSTLILTAHGSKDPRSAANARAVAAELTRIRPGLDVRPAFLELAEPAFIDVVAGLPNGRPAVVTPLLLASAYHARRDIPDQIARAGAHGVRQADVLGEDVRLVSVLRERLAELGISPLDRDLGVVVVAIGSSNTAANARTAQVAAALAAGTRWAGATIAFATRPQPSVADAVARLRRRGAAASSSHRGSWHRG</sequence>
<dbReference type="GO" id="GO:0016829">
    <property type="term" value="F:lyase activity"/>
    <property type="evidence" value="ECO:0007669"/>
    <property type="project" value="UniProtKB-KW"/>
</dbReference>
<dbReference type="InterPro" id="IPR002762">
    <property type="entry name" value="CbiX-like"/>
</dbReference>
<evidence type="ECO:0008006" key="5">
    <source>
        <dbReference type="Google" id="ProtNLM"/>
    </source>
</evidence>
<evidence type="ECO:0000256" key="2">
    <source>
        <dbReference type="ARBA" id="ARBA00023239"/>
    </source>
</evidence>
<dbReference type="AlphaFoldDB" id="A0A7G1IBQ6"/>
<proteinExistence type="predicted"/>
<gene>
    <name evidence="3" type="ORF">NIIDMKKI_25080</name>
</gene>
<evidence type="ECO:0000313" key="4">
    <source>
        <dbReference type="Proteomes" id="UP000516380"/>
    </source>
</evidence>
<dbReference type="CDD" id="cd03416">
    <property type="entry name" value="CbiX_SirB_N"/>
    <property type="match status" value="1"/>
</dbReference>
<dbReference type="InterPro" id="IPR050963">
    <property type="entry name" value="Sirohydro_Cobaltochel/CbiX"/>
</dbReference>
<accession>A0A7G1IBQ6</accession>
<dbReference type="Proteomes" id="UP000516380">
    <property type="component" value="Chromosome"/>
</dbReference>
<dbReference type="PANTHER" id="PTHR33542">
    <property type="entry name" value="SIROHYDROCHLORIN FERROCHELATASE, CHLOROPLASTIC"/>
    <property type="match status" value="1"/>
</dbReference>
<name>A0A7G1IBQ6_MYCKA</name>
<protein>
    <recommendedName>
        <fullName evidence="5">CbiX family protein</fullName>
    </recommendedName>
</protein>